<dbReference type="InterPro" id="IPR008271">
    <property type="entry name" value="Ser/Thr_kinase_AS"/>
</dbReference>
<feature type="binding site" evidence="17">
    <location>
        <position position="379"/>
    </location>
    <ligand>
        <name>ATP</name>
        <dbReference type="ChEBI" id="CHEBI:30616"/>
    </ligand>
</feature>
<dbReference type="InterPro" id="IPR001220">
    <property type="entry name" value="Legume_lectin_dom"/>
</dbReference>
<evidence type="ECO:0000256" key="4">
    <source>
        <dbReference type="ARBA" id="ARBA00012513"/>
    </source>
</evidence>
<dbReference type="SUPFAM" id="SSF56112">
    <property type="entry name" value="Protein kinase-like (PK-like)"/>
    <property type="match status" value="1"/>
</dbReference>
<dbReference type="Gene3D" id="1.10.510.10">
    <property type="entry name" value="Transferase(Phosphotransferase) domain 1"/>
    <property type="match status" value="1"/>
</dbReference>
<dbReference type="PROSITE" id="PS50011">
    <property type="entry name" value="PROTEIN_KINASE_DOM"/>
    <property type="match status" value="1"/>
</dbReference>
<evidence type="ECO:0000256" key="14">
    <source>
        <dbReference type="ARBA" id="ARBA00023136"/>
    </source>
</evidence>
<dbReference type="CDD" id="cd06899">
    <property type="entry name" value="lectin_legume_LecRK_Arcelin_ConA"/>
    <property type="match status" value="1"/>
</dbReference>
<keyword evidence="8 19" id="KW-0732">Signal</keyword>
<keyword evidence="16" id="KW-0325">Glycoprotein</keyword>
<keyword evidence="11" id="KW-0418">Kinase</keyword>
<dbReference type="SUPFAM" id="SSF49899">
    <property type="entry name" value="Concanavalin A-like lectins/glucanases"/>
    <property type="match status" value="1"/>
</dbReference>
<evidence type="ECO:0000256" key="15">
    <source>
        <dbReference type="ARBA" id="ARBA00023170"/>
    </source>
</evidence>
<keyword evidence="7 18" id="KW-0812">Transmembrane</keyword>
<dbReference type="GO" id="GO:0016020">
    <property type="term" value="C:membrane"/>
    <property type="evidence" value="ECO:0007669"/>
    <property type="project" value="UniProtKB-SubCell"/>
</dbReference>
<keyword evidence="12 17" id="KW-0067">ATP-binding</keyword>
<dbReference type="Proteomes" id="UP000324705">
    <property type="component" value="Chromosome 2A"/>
</dbReference>
<dbReference type="FunFam" id="2.60.120.200:FF:000051">
    <property type="entry name" value="L-type lectin-domain containing receptor kinase V.9"/>
    <property type="match status" value="1"/>
</dbReference>
<organism evidence="21 22">
    <name type="scientific">Triticum turgidum subsp. durum</name>
    <name type="common">Durum wheat</name>
    <name type="synonym">Triticum durum</name>
    <dbReference type="NCBI Taxonomy" id="4567"/>
    <lineage>
        <taxon>Eukaryota</taxon>
        <taxon>Viridiplantae</taxon>
        <taxon>Streptophyta</taxon>
        <taxon>Embryophyta</taxon>
        <taxon>Tracheophyta</taxon>
        <taxon>Spermatophyta</taxon>
        <taxon>Magnoliopsida</taxon>
        <taxon>Liliopsida</taxon>
        <taxon>Poales</taxon>
        <taxon>Poaceae</taxon>
        <taxon>BOP clade</taxon>
        <taxon>Pooideae</taxon>
        <taxon>Triticodae</taxon>
        <taxon>Triticeae</taxon>
        <taxon>Triticinae</taxon>
        <taxon>Triticum</taxon>
    </lineage>
</organism>
<evidence type="ECO:0000256" key="9">
    <source>
        <dbReference type="ARBA" id="ARBA00022734"/>
    </source>
</evidence>
<dbReference type="EC" id="2.7.11.1" evidence="4"/>
<dbReference type="PROSITE" id="PS00108">
    <property type="entry name" value="PROTEIN_KINASE_ST"/>
    <property type="match status" value="1"/>
</dbReference>
<evidence type="ECO:0000313" key="21">
    <source>
        <dbReference type="EMBL" id="VAH26986.1"/>
    </source>
</evidence>
<evidence type="ECO:0000256" key="6">
    <source>
        <dbReference type="ARBA" id="ARBA00022679"/>
    </source>
</evidence>
<dbReference type="Pfam" id="PF00069">
    <property type="entry name" value="Pkinase"/>
    <property type="match status" value="1"/>
</dbReference>
<dbReference type="EMBL" id="LT934113">
    <property type="protein sequence ID" value="VAH26986.1"/>
    <property type="molecule type" value="Genomic_DNA"/>
</dbReference>
<name>A0A9R1NL64_TRITD</name>
<evidence type="ECO:0000256" key="1">
    <source>
        <dbReference type="ARBA" id="ARBA00004479"/>
    </source>
</evidence>
<gene>
    <name evidence="21" type="ORF">TRITD_2Av1G036030</name>
</gene>
<evidence type="ECO:0000256" key="18">
    <source>
        <dbReference type="SAM" id="Phobius"/>
    </source>
</evidence>
<dbReference type="InterPro" id="IPR011009">
    <property type="entry name" value="Kinase-like_dom_sf"/>
</dbReference>
<sequence>MSVLLLYIFLSTAALNLPAMAAGEDEFVFSGFKGANITVDGVATVIRNGLVDLTSGQETLKGHAFYPAPLRFREESPNGNGTAVKSFSVSFVFAIYPNYRPSQGMAFFIAKSTDFSSALPTQWFGVFNSASQGNSSNHIFAVELDTVNNRDLHDIDANHVGINVNSVVSNKSTTAGFYDDETGSFNALNLTSGERLQLWVDYEREATRINVTMSPLGMAKPARPLVSAIYDLSTVITEDAFLGFGSSAGRDGSRHYILGWSFSSSGGPAPAIDIRKLPPLPRLGPKPRSKALEIVLPLATATSVLAVGVTIFLLVRRHRRYAELREDWEVEFGPHRFSYKDLYHATEGFKNKNLLGEGGFGKVYKGVLPVSNLEVAVKKVSHESRQGMKEFIAEVVSIGRLRHRYLVQLLGYCRREHELILVYEYMPNGSLDKYLHCGEDKPTLDWTQRFGIINGIACGLWYLHEKWEKVVIHRDIKASNVLLDGEMNGRLGDFGLARLYDHGTDLQTTHVVGTMGYLAPELLRSGKASPLTDVFAFGTFLLEVACGQRPIKQDSKDEHIMLVDWVREHCHNGTLLQTVDTRLHGNYDKDKASMVLKLGLLCLHPLPSARPSMKQVMEYLDGETALPEMAPTHINNVNMMQIRGSPDLTTSIGTFSGLSGGR</sequence>
<keyword evidence="15" id="KW-0675">Receptor</keyword>
<evidence type="ECO:0000313" key="22">
    <source>
        <dbReference type="Proteomes" id="UP000324705"/>
    </source>
</evidence>
<comment type="similarity">
    <text evidence="3">In the C-terminal section; belongs to the protein kinase superfamily. Ser/Thr protein kinase family.</text>
</comment>
<keyword evidence="13 18" id="KW-1133">Transmembrane helix</keyword>
<dbReference type="InterPro" id="IPR013320">
    <property type="entry name" value="ConA-like_dom_sf"/>
</dbReference>
<evidence type="ECO:0000256" key="16">
    <source>
        <dbReference type="ARBA" id="ARBA00023180"/>
    </source>
</evidence>
<evidence type="ECO:0000256" key="19">
    <source>
        <dbReference type="SAM" id="SignalP"/>
    </source>
</evidence>
<dbReference type="GO" id="GO:0004674">
    <property type="term" value="F:protein serine/threonine kinase activity"/>
    <property type="evidence" value="ECO:0007669"/>
    <property type="project" value="UniProtKB-KW"/>
</dbReference>
<feature type="transmembrane region" description="Helical" evidence="18">
    <location>
        <begin position="294"/>
        <end position="315"/>
    </location>
</feature>
<dbReference type="InterPro" id="IPR017441">
    <property type="entry name" value="Protein_kinase_ATP_BS"/>
</dbReference>
<dbReference type="InterPro" id="IPR050528">
    <property type="entry name" value="L-type_Lectin-RKs"/>
</dbReference>
<dbReference type="SMART" id="SM00220">
    <property type="entry name" value="S_TKc"/>
    <property type="match status" value="1"/>
</dbReference>
<keyword evidence="14 18" id="KW-0472">Membrane</keyword>
<protein>
    <recommendedName>
        <fullName evidence="4">non-specific serine/threonine protein kinase</fullName>
        <ecNumber evidence="4">2.7.11.1</ecNumber>
    </recommendedName>
</protein>
<dbReference type="FunFam" id="3.30.200.20:FF:000811">
    <property type="entry name" value="L-type lectin-domain containing receptor kinase V.9"/>
    <property type="match status" value="1"/>
</dbReference>
<dbReference type="InterPro" id="IPR000719">
    <property type="entry name" value="Prot_kinase_dom"/>
</dbReference>
<evidence type="ECO:0000256" key="5">
    <source>
        <dbReference type="ARBA" id="ARBA00022527"/>
    </source>
</evidence>
<evidence type="ECO:0000256" key="2">
    <source>
        <dbReference type="ARBA" id="ARBA00008536"/>
    </source>
</evidence>
<dbReference type="Gene3D" id="3.30.200.20">
    <property type="entry name" value="Phosphorylase Kinase, domain 1"/>
    <property type="match status" value="1"/>
</dbReference>
<dbReference type="PROSITE" id="PS00107">
    <property type="entry name" value="PROTEIN_KINASE_ATP"/>
    <property type="match status" value="1"/>
</dbReference>
<dbReference type="CDD" id="cd14066">
    <property type="entry name" value="STKc_IRAK"/>
    <property type="match status" value="1"/>
</dbReference>
<keyword evidence="5" id="KW-0723">Serine/threonine-protein kinase</keyword>
<keyword evidence="22" id="KW-1185">Reference proteome</keyword>
<dbReference type="PANTHER" id="PTHR27007">
    <property type="match status" value="1"/>
</dbReference>
<evidence type="ECO:0000256" key="8">
    <source>
        <dbReference type="ARBA" id="ARBA00022729"/>
    </source>
</evidence>
<feature type="signal peptide" evidence="19">
    <location>
        <begin position="1"/>
        <end position="21"/>
    </location>
</feature>
<accession>A0A9R1NL64</accession>
<dbReference type="GO" id="GO:0030246">
    <property type="term" value="F:carbohydrate binding"/>
    <property type="evidence" value="ECO:0007669"/>
    <property type="project" value="UniProtKB-KW"/>
</dbReference>
<keyword evidence="6" id="KW-0808">Transferase</keyword>
<evidence type="ECO:0000259" key="20">
    <source>
        <dbReference type="PROSITE" id="PS50011"/>
    </source>
</evidence>
<evidence type="ECO:0000256" key="12">
    <source>
        <dbReference type="ARBA" id="ARBA00022840"/>
    </source>
</evidence>
<keyword evidence="9" id="KW-0430">Lectin</keyword>
<evidence type="ECO:0000256" key="7">
    <source>
        <dbReference type="ARBA" id="ARBA00022692"/>
    </source>
</evidence>
<dbReference type="AlphaFoldDB" id="A0A9R1NL64"/>
<comment type="similarity">
    <text evidence="2">In the N-terminal section; belongs to the leguminous lectin family.</text>
</comment>
<dbReference type="GO" id="GO:0005524">
    <property type="term" value="F:ATP binding"/>
    <property type="evidence" value="ECO:0007669"/>
    <property type="project" value="UniProtKB-UniRule"/>
</dbReference>
<comment type="subcellular location">
    <subcellularLocation>
        <location evidence="1">Membrane</location>
        <topology evidence="1">Single-pass type I membrane protein</topology>
    </subcellularLocation>
</comment>
<keyword evidence="10 17" id="KW-0547">Nucleotide-binding</keyword>
<dbReference type="FunFam" id="1.10.510.10:FF:000517">
    <property type="entry name" value="Putative receptor kinase Lecrk"/>
    <property type="match status" value="1"/>
</dbReference>
<proteinExistence type="inferred from homology"/>
<feature type="domain" description="Protein kinase" evidence="20">
    <location>
        <begin position="349"/>
        <end position="626"/>
    </location>
</feature>
<dbReference type="Gramene" id="TRITD2Av1G036030.2">
    <property type="protein sequence ID" value="TRITD2Av1G036030.2"/>
    <property type="gene ID" value="TRITD2Av1G036030"/>
</dbReference>
<evidence type="ECO:0000256" key="17">
    <source>
        <dbReference type="PROSITE-ProRule" id="PRU10141"/>
    </source>
</evidence>
<reference evidence="21 22" key="1">
    <citation type="submission" date="2017-09" db="EMBL/GenBank/DDBJ databases">
        <authorList>
            <consortium name="International Durum Wheat Genome Sequencing Consortium (IDWGSC)"/>
            <person name="Milanesi L."/>
        </authorList>
    </citation>
    <scope>NUCLEOTIDE SEQUENCE [LARGE SCALE GENOMIC DNA]</scope>
    <source>
        <strain evidence="22">cv. Svevo</strain>
    </source>
</reference>
<feature type="chain" id="PRO_5040194846" description="non-specific serine/threonine protein kinase" evidence="19">
    <location>
        <begin position="22"/>
        <end position="662"/>
    </location>
</feature>
<dbReference type="Gene3D" id="2.60.120.200">
    <property type="match status" value="1"/>
</dbReference>
<evidence type="ECO:0000256" key="11">
    <source>
        <dbReference type="ARBA" id="ARBA00022777"/>
    </source>
</evidence>
<evidence type="ECO:0000256" key="13">
    <source>
        <dbReference type="ARBA" id="ARBA00022989"/>
    </source>
</evidence>
<evidence type="ECO:0000256" key="10">
    <source>
        <dbReference type="ARBA" id="ARBA00022741"/>
    </source>
</evidence>
<dbReference type="Pfam" id="PF00139">
    <property type="entry name" value="Lectin_legB"/>
    <property type="match status" value="1"/>
</dbReference>
<evidence type="ECO:0000256" key="3">
    <source>
        <dbReference type="ARBA" id="ARBA00010217"/>
    </source>
</evidence>